<dbReference type="RefSeq" id="WP_092686067.1">
    <property type="nucleotide sequence ID" value="NZ_FODT01000013.1"/>
</dbReference>
<evidence type="ECO:0000313" key="2">
    <source>
        <dbReference type="EMBL" id="SEP30522.1"/>
    </source>
</evidence>
<proteinExistence type="predicted"/>
<evidence type="ECO:0000313" key="3">
    <source>
        <dbReference type="Proteomes" id="UP000199615"/>
    </source>
</evidence>
<accession>A0A1H8WSB3</accession>
<dbReference type="AlphaFoldDB" id="A0A1H8WSB3"/>
<feature type="domain" description="Glucose/Sorbosone dehydrogenase" evidence="1">
    <location>
        <begin position="52"/>
        <end position="381"/>
    </location>
</feature>
<dbReference type="PANTHER" id="PTHR19328:SF75">
    <property type="entry name" value="ALDOSE SUGAR DEHYDROGENASE YLII"/>
    <property type="match status" value="1"/>
</dbReference>
<dbReference type="InterPro" id="IPR011042">
    <property type="entry name" value="6-blade_b-propeller_TolB-like"/>
</dbReference>
<protein>
    <submittedName>
        <fullName evidence="2">Glucose/arabinose dehydrogenase, beta-propeller fold</fullName>
    </submittedName>
</protein>
<evidence type="ECO:0000259" key="1">
    <source>
        <dbReference type="Pfam" id="PF07995"/>
    </source>
</evidence>
<sequence>MKTLLVWVSGTLTAATVIIASSLIATKSSGQPTSFGSSAGALDVKTFAQNLVNPWALAFLPEGRVLVTEKPGRMRVVSAQGALSTPLKGVPEVWPAGQGGLLDVATDKDFAGNKTIYLCYAERTGNGGRTAVARAALVDGDAPRLDDVQVIFRQDGPLSSGNHYGCRIAQGADGNLFVSLGDHFAHRDEAQNLGNHLGKIIRIAPDGSVPKDNPFVGRADAKPEIWSYGHRNAQALAINPANDQLWEIEHGPRGGDEVNMIGPGKNYGWPVIGYGIDYSGAKIHDSTSKPGMEQPIKYWVPSIAPSGMAFYTAKLFPKWDGSLFTGALAGKMLVRLSLSGDKVTGEERLLLALNERIRDVRQGPDGALWLLTDNAAGRILRVTPAGE</sequence>
<dbReference type="InterPro" id="IPR011041">
    <property type="entry name" value="Quinoprot_gluc/sorb_DH_b-prop"/>
</dbReference>
<dbReference type="Proteomes" id="UP000199615">
    <property type="component" value="Unassembled WGS sequence"/>
</dbReference>
<gene>
    <name evidence="2" type="ORF">SAMN05444123_113145</name>
</gene>
<dbReference type="InterPro" id="IPR012938">
    <property type="entry name" value="Glc/Sorbosone_DH"/>
</dbReference>
<dbReference type="PANTHER" id="PTHR19328">
    <property type="entry name" value="HEDGEHOG-INTERACTING PROTEIN"/>
    <property type="match status" value="1"/>
</dbReference>
<dbReference type="Gene3D" id="2.120.10.30">
    <property type="entry name" value="TolB, C-terminal domain"/>
    <property type="match status" value="1"/>
</dbReference>
<keyword evidence="3" id="KW-1185">Reference proteome</keyword>
<name>A0A1H8WSB3_9BRAD</name>
<dbReference type="EMBL" id="FODT01000013">
    <property type="protein sequence ID" value="SEP30522.1"/>
    <property type="molecule type" value="Genomic_DNA"/>
</dbReference>
<reference evidence="3" key="1">
    <citation type="submission" date="2016-10" db="EMBL/GenBank/DDBJ databases">
        <authorList>
            <person name="Varghese N."/>
            <person name="Submissions S."/>
        </authorList>
    </citation>
    <scope>NUCLEOTIDE SEQUENCE [LARGE SCALE GENOMIC DNA]</scope>
    <source>
        <strain evidence="3">DSM 123</strain>
    </source>
</reference>
<organism evidence="2 3">
    <name type="scientific">Rhodopseudomonas pseudopalustris</name>
    <dbReference type="NCBI Taxonomy" id="1513892"/>
    <lineage>
        <taxon>Bacteria</taxon>
        <taxon>Pseudomonadati</taxon>
        <taxon>Pseudomonadota</taxon>
        <taxon>Alphaproteobacteria</taxon>
        <taxon>Hyphomicrobiales</taxon>
        <taxon>Nitrobacteraceae</taxon>
        <taxon>Rhodopseudomonas</taxon>
    </lineage>
</organism>
<dbReference type="OrthoDB" id="9770043at2"/>
<dbReference type="SUPFAM" id="SSF50952">
    <property type="entry name" value="Soluble quinoprotein glucose dehydrogenase"/>
    <property type="match status" value="1"/>
</dbReference>
<dbReference type="Pfam" id="PF07995">
    <property type="entry name" value="GSDH"/>
    <property type="match status" value="1"/>
</dbReference>